<dbReference type="Proteomes" id="UP000003163">
    <property type="component" value="Unassembled WGS sequence"/>
</dbReference>
<proteinExistence type="predicted"/>
<reference evidence="2" key="2">
    <citation type="submission" date="2015-07" db="EMBL/GenBank/DDBJ databases">
        <title>Contrasting host-pathogen interactions and genome evolution in two generalist and specialist microsporidian pathogens of mosquitoes.</title>
        <authorList>
            <consortium name="The Broad Institute Genomics Platform"/>
            <consortium name="The Broad Institute Genome Sequencing Center for Infectious Disease"/>
            <person name="Cuomo C.A."/>
            <person name="Sanscrainte N.D."/>
            <person name="Goldberg J.M."/>
            <person name="Heiman D."/>
            <person name="Young S."/>
            <person name="Zeng Q."/>
            <person name="Becnel J.J."/>
            <person name="Birren B.W."/>
        </authorList>
    </citation>
    <scope>NUCLEOTIDE SEQUENCE [LARGE SCALE GENOMIC DNA]</scope>
    <source>
        <strain evidence="2">USNM 41457</strain>
    </source>
</reference>
<comment type="caution">
    <text evidence="1">The sequence shown here is derived from an EMBL/GenBank/DDBJ whole genome shotgun (WGS) entry which is preliminary data.</text>
</comment>
<dbReference type="AlphaFoldDB" id="J9DLM3"/>
<dbReference type="HOGENOM" id="CLU_1102764_0_0_1"/>
<dbReference type="VEuPathDB" id="MicrosporidiaDB:EDEG_03299"/>
<sequence length="252" mass="29321">MSNLIEKLLDAFVFLQLEIYKTGSDNTISDNSGIENDIVFITETNNIPNIANNLIKFFGNLDLKMLHNLFILLDEECIKISPGKNMKDINNLEKSAWFEMLNALCQATNFVKSKIHDQNERILELRATDKQYDKNCEEQLRFLNVEINFLASAIENLKLNVDYANRTSLISQYIAQILENKDFTDNLDEKALSQVKRLKLTENKSEYNSTKEQVMLSSEEKEKKFKDMFECLKKVDVDIQKQILCHLLVNYE</sequence>
<protein>
    <submittedName>
        <fullName evidence="1">Uncharacterized protein</fullName>
    </submittedName>
</protein>
<dbReference type="EMBL" id="AFBI03000081">
    <property type="protein sequence ID" value="EJW02262.1"/>
    <property type="molecule type" value="Genomic_DNA"/>
</dbReference>
<evidence type="ECO:0000313" key="2">
    <source>
        <dbReference type="Proteomes" id="UP000003163"/>
    </source>
</evidence>
<evidence type="ECO:0000313" key="1">
    <source>
        <dbReference type="EMBL" id="EJW02262.1"/>
    </source>
</evidence>
<reference evidence="1 2" key="1">
    <citation type="submission" date="2011-08" db="EMBL/GenBank/DDBJ databases">
        <authorList>
            <person name="Liu Z.J."/>
            <person name="Shi F.L."/>
            <person name="Lu J.Q."/>
            <person name="Li M."/>
            <person name="Wang Z.L."/>
        </authorList>
    </citation>
    <scope>NUCLEOTIDE SEQUENCE [LARGE SCALE GENOMIC DNA]</scope>
    <source>
        <strain evidence="1 2">USNM 41457</strain>
    </source>
</reference>
<dbReference type="InParanoid" id="J9DLM3"/>
<gene>
    <name evidence="1" type="ORF">EDEG_03299</name>
</gene>
<accession>J9DLM3</accession>
<keyword evidence="2" id="KW-1185">Reference proteome</keyword>
<name>J9DLM3_EDHAE</name>
<organism evidence="1 2">
    <name type="scientific">Edhazardia aedis (strain USNM 41457)</name>
    <name type="common">Microsporidian parasite</name>
    <dbReference type="NCBI Taxonomy" id="1003232"/>
    <lineage>
        <taxon>Eukaryota</taxon>
        <taxon>Fungi</taxon>
        <taxon>Fungi incertae sedis</taxon>
        <taxon>Microsporidia</taxon>
        <taxon>Edhazardia</taxon>
    </lineage>
</organism>